<feature type="transmembrane region" description="Helical" evidence="6">
    <location>
        <begin position="186"/>
        <end position="206"/>
    </location>
</feature>
<feature type="transmembrane region" description="Helical" evidence="6">
    <location>
        <begin position="6"/>
        <end position="28"/>
    </location>
</feature>
<keyword evidence="8" id="KW-1185">Reference proteome</keyword>
<dbReference type="PANTHER" id="PTHR30086">
    <property type="entry name" value="ARGININE EXPORTER PROTEIN ARGO"/>
    <property type="match status" value="1"/>
</dbReference>
<feature type="transmembrane region" description="Helical" evidence="6">
    <location>
        <begin position="40"/>
        <end position="65"/>
    </location>
</feature>
<feature type="transmembrane region" description="Helical" evidence="6">
    <location>
        <begin position="120"/>
        <end position="141"/>
    </location>
</feature>
<dbReference type="InterPro" id="IPR001123">
    <property type="entry name" value="LeuE-type"/>
</dbReference>
<feature type="transmembrane region" description="Helical" evidence="6">
    <location>
        <begin position="147"/>
        <end position="165"/>
    </location>
</feature>
<gene>
    <name evidence="7" type="ORF">VIN01S_09730</name>
</gene>
<evidence type="ECO:0000256" key="6">
    <source>
        <dbReference type="SAM" id="Phobius"/>
    </source>
</evidence>
<evidence type="ECO:0000256" key="2">
    <source>
        <dbReference type="ARBA" id="ARBA00022475"/>
    </source>
</evidence>
<evidence type="ECO:0000313" key="7">
    <source>
        <dbReference type="EMBL" id="GEA50169.1"/>
    </source>
</evidence>
<comment type="subcellular location">
    <subcellularLocation>
        <location evidence="1">Cell membrane</location>
        <topology evidence="1">Multi-pass membrane protein</topology>
    </subcellularLocation>
</comment>
<dbReference type="PIRSF" id="PIRSF006324">
    <property type="entry name" value="LeuE"/>
    <property type="match status" value="1"/>
</dbReference>
<evidence type="ECO:0000256" key="5">
    <source>
        <dbReference type="ARBA" id="ARBA00023136"/>
    </source>
</evidence>
<dbReference type="RefSeq" id="WP_141344554.1">
    <property type="nucleotide sequence ID" value="NZ_BJLF01000003.1"/>
</dbReference>
<comment type="caution">
    <text evidence="7">The sequence shown here is derived from an EMBL/GenBank/DDBJ whole genome shotgun (WGS) entry which is preliminary data.</text>
</comment>
<evidence type="ECO:0000313" key="8">
    <source>
        <dbReference type="Proteomes" id="UP000318717"/>
    </source>
</evidence>
<dbReference type="EMBL" id="BJLF01000003">
    <property type="protein sequence ID" value="GEA50169.1"/>
    <property type="molecule type" value="Genomic_DNA"/>
</dbReference>
<keyword evidence="4 6" id="KW-1133">Transmembrane helix</keyword>
<sequence>MQINDLYTFIAAMTLLTITPGLDTVLVIRNTSRGGKWDGYATSLGICLGLYLHATWSAIGVAAIISQSPDLFNGIKIIGAAYLIYLGASGVRSLRRGVSALHIDSSQQGVPRYISLREGFLSNVLNPKTAVFYLAFLPQFIDQNGNLWLQSMLLASIHFVLAMIWQCGLASMLDRAKALLANGKTNYRLQMCTSVVLVALGAQLMMSSF</sequence>
<name>A0A4Y3HSP4_9VIBR</name>
<accession>A0A4Y3HSP4</accession>
<organism evidence="7 8">
    <name type="scientific">Vibrio inusitatus NBRC 102082</name>
    <dbReference type="NCBI Taxonomy" id="1219070"/>
    <lineage>
        <taxon>Bacteria</taxon>
        <taxon>Pseudomonadati</taxon>
        <taxon>Pseudomonadota</taxon>
        <taxon>Gammaproteobacteria</taxon>
        <taxon>Vibrionales</taxon>
        <taxon>Vibrionaceae</taxon>
        <taxon>Vibrio</taxon>
    </lineage>
</organism>
<protein>
    <submittedName>
        <fullName evidence="7">Threonine transporter RhtB</fullName>
    </submittedName>
</protein>
<keyword evidence="5 6" id="KW-0472">Membrane</keyword>
<proteinExistence type="predicted"/>
<evidence type="ECO:0000256" key="1">
    <source>
        <dbReference type="ARBA" id="ARBA00004651"/>
    </source>
</evidence>
<keyword evidence="3 6" id="KW-0812">Transmembrane</keyword>
<dbReference type="Proteomes" id="UP000318717">
    <property type="component" value="Unassembled WGS sequence"/>
</dbReference>
<dbReference type="GO" id="GO:0015171">
    <property type="term" value="F:amino acid transmembrane transporter activity"/>
    <property type="evidence" value="ECO:0007669"/>
    <property type="project" value="TreeGrafter"/>
</dbReference>
<keyword evidence="2" id="KW-1003">Cell membrane</keyword>
<dbReference type="GO" id="GO:0005886">
    <property type="term" value="C:plasma membrane"/>
    <property type="evidence" value="ECO:0007669"/>
    <property type="project" value="UniProtKB-SubCell"/>
</dbReference>
<evidence type="ECO:0000256" key="3">
    <source>
        <dbReference type="ARBA" id="ARBA00022692"/>
    </source>
</evidence>
<reference evidence="7 8" key="1">
    <citation type="submission" date="2019-06" db="EMBL/GenBank/DDBJ databases">
        <title>Whole genome shotgun sequence of Vibrio inusitatus NBRC 102082.</title>
        <authorList>
            <person name="Hosoyama A."/>
            <person name="Uohara A."/>
            <person name="Ohji S."/>
            <person name="Ichikawa N."/>
        </authorList>
    </citation>
    <scope>NUCLEOTIDE SEQUENCE [LARGE SCALE GENOMIC DNA]</scope>
    <source>
        <strain evidence="7 8">NBRC 102082</strain>
    </source>
</reference>
<evidence type="ECO:0000256" key="4">
    <source>
        <dbReference type="ARBA" id="ARBA00022989"/>
    </source>
</evidence>
<feature type="transmembrane region" description="Helical" evidence="6">
    <location>
        <begin position="71"/>
        <end position="88"/>
    </location>
</feature>
<dbReference type="PANTHER" id="PTHR30086:SF20">
    <property type="entry name" value="ARGININE EXPORTER PROTEIN ARGO-RELATED"/>
    <property type="match status" value="1"/>
</dbReference>
<dbReference type="AlphaFoldDB" id="A0A4Y3HSP4"/>
<dbReference type="Pfam" id="PF01810">
    <property type="entry name" value="LysE"/>
    <property type="match status" value="1"/>
</dbReference>
<dbReference type="OrthoDB" id="9804822at2"/>